<name>A0A6A4THM4_SCOMX</name>
<organism evidence="2 3">
    <name type="scientific">Scophthalmus maximus</name>
    <name type="common">Turbot</name>
    <name type="synonym">Psetta maxima</name>
    <dbReference type="NCBI Taxonomy" id="52904"/>
    <lineage>
        <taxon>Eukaryota</taxon>
        <taxon>Metazoa</taxon>
        <taxon>Chordata</taxon>
        <taxon>Craniata</taxon>
        <taxon>Vertebrata</taxon>
        <taxon>Euteleostomi</taxon>
        <taxon>Actinopterygii</taxon>
        <taxon>Neopterygii</taxon>
        <taxon>Teleostei</taxon>
        <taxon>Neoteleostei</taxon>
        <taxon>Acanthomorphata</taxon>
        <taxon>Carangaria</taxon>
        <taxon>Pleuronectiformes</taxon>
        <taxon>Pleuronectoidei</taxon>
        <taxon>Scophthalmidae</taxon>
        <taxon>Scophthalmus</taxon>
    </lineage>
</organism>
<comment type="caution">
    <text evidence="2">The sequence shown here is derived from an EMBL/GenBank/DDBJ whole genome shotgun (WGS) entry which is preliminary data.</text>
</comment>
<keyword evidence="1" id="KW-0812">Transmembrane</keyword>
<keyword evidence="1" id="KW-1133">Transmembrane helix</keyword>
<protein>
    <submittedName>
        <fullName evidence="2">Uncharacterized protein</fullName>
    </submittedName>
</protein>
<sequence>MRSDVVGAPGSNLRAMRALMNPEHRFRFNNPNWRDYKNGRTKYASSPGFTAIFTRPPLPLPSATTVVIIIIIIITIIINIPSSPPPALTL</sequence>
<accession>A0A6A4THM4</accession>
<evidence type="ECO:0000313" key="3">
    <source>
        <dbReference type="Proteomes" id="UP000438429"/>
    </source>
</evidence>
<dbReference type="AlphaFoldDB" id="A0A6A4THM4"/>
<feature type="transmembrane region" description="Helical" evidence="1">
    <location>
        <begin position="58"/>
        <end position="80"/>
    </location>
</feature>
<dbReference type="EMBL" id="VEVO01000003">
    <property type="protein sequence ID" value="KAF0043978.1"/>
    <property type="molecule type" value="Genomic_DNA"/>
</dbReference>
<evidence type="ECO:0000313" key="2">
    <source>
        <dbReference type="EMBL" id="KAF0043978.1"/>
    </source>
</evidence>
<proteinExistence type="predicted"/>
<keyword evidence="1" id="KW-0472">Membrane</keyword>
<evidence type="ECO:0000256" key="1">
    <source>
        <dbReference type="SAM" id="Phobius"/>
    </source>
</evidence>
<gene>
    <name evidence="2" type="ORF">F2P81_003136</name>
</gene>
<reference evidence="2 3" key="1">
    <citation type="submission" date="2019-06" db="EMBL/GenBank/DDBJ databases">
        <title>Draft genomes of female and male turbot (Scophthalmus maximus).</title>
        <authorList>
            <person name="Xu H."/>
            <person name="Xu X.-W."/>
            <person name="Shao C."/>
            <person name="Chen S."/>
        </authorList>
    </citation>
    <scope>NUCLEOTIDE SEQUENCE [LARGE SCALE GENOMIC DNA]</scope>
    <source>
        <strain evidence="2">Ysfricsl-2016a</strain>
        <tissue evidence="2">Blood</tissue>
    </source>
</reference>
<dbReference type="Proteomes" id="UP000438429">
    <property type="component" value="Unassembled WGS sequence"/>
</dbReference>